<dbReference type="RefSeq" id="WP_006843773.1">
    <property type="nucleotide sequence ID" value="NZ_AQWJ01000006.1"/>
</dbReference>
<sequence>MAQLKNIPANRIIAGSKELAKILSKTEQTINRWKNQGRLNYLQVGSEYFYDSENIFDTTRNYRDSKRKQNA</sequence>
<dbReference type="InterPro" id="IPR009061">
    <property type="entry name" value="DNA-bd_dom_put_sf"/>
</dbReference>
<dbReference type="SUPFAM" id="SSF46955">
    <property type="entry name" value="Putative DNA-binding domain"/>
    <property type="match status" value="1"/>
</dbReference>
<dbReference type="HOGENOM" id="CLU_2733580_0_0_10"/>
<protein>
    <recommendedName>
        <fullName evidence="3">Helix-turn-helix domain-containing protein</fullName>
    </recommendedName>
</protein>
<evidence type="ECO:0000313" key="2">
    <source>
        <dbReference type="Proteomes" id="UP000006420"/>
    </source>
</evidence>
<dbReference type="EMBL" id="ADLW01000013">
    <property type="protein sequence ID" value="EGK05604.1"/>
    <property type="molecule type" value="Genomic_DNA"/>
</dbReference>
<dbReference type="GeneID" id="78083030"/>
<dbReference type="STRING" id="742767.HMPREF9456_02406"/>
<dbReference type="OrthoDB" id="1524679at2"/>
<reference evidence="1 2" key="1">
    <citation type="submission" date="2011-04" db="EMBL/GenBank/DDBJ databases">
        <title>The Genome Sequence of Dysgonomonas mossii DSM 22836.</title>
        <authorList>
            <consortium name="The Broad Institute Genome Sequencing Platform"/>
            <person name="Earl A."/>
            <person name="Ward D."/>
            <person name="Feldgarden M."/>
            <person name="Gevers D."/>
            <person name="Pudlo N."/>
            <person name="Martens E."/>
            <person name="Allen-Vercoe E."/>
            <person name="Young S.K."/>
            <person name="Zeng Q."/>
            <person name="Gargeya S."/>
            <person name="Fitzgerald M."/>
            <person name="Haas B."/>
            <person name="Abouelleil A."/>
            <person name="Alvarado L."/>
            <person name="Arachchi H.M."/>
            <person name="Berlin A."/>
            <person name="Brown A."/>
            <person name="Chapman S.B."/>
            <person name="Chen Z."/>
            <person name="Dunbar C."/>
            <person name="Freedman E."/>
            <person name="Gearin G."/>
            <person name="Gellesch M."/>
            <person name="Goldberg J."/>
            <person name="Griggs A."/>
            <person name="Gujja S."/>
            <person name="Heiman D."/>
            <person name="Howarth C."/>
            <person name="Larson L."/>
            <person name="Lui A."/>
            <person name="MacDonald P.J.P."/>
            <person name="Mehta T."/>
            <person name="Montmayeur A."/>
            <person name="Murphy C."/>
            <person name="Neiman D."/>
            <person name="Pearson M."/>
            <person name="Priest M."/>
            <person name="Roberts A."/>
            <person name="Saif S."/>
            <person name="Shea T."/>
            <person name="Shenoy N."/>
            <person name="Sisk P."/>
            <person name="Stolte C."/>
            <person name="Sykes S."/>
            <person name="Yandava C."/>
            <person name="Wortman J."/>
            <person name="Nusbaum C."/>
            <person name="Birren B."/>
        </authorList>
    </citation>
    <scope>NUCLEOTIDE SEQUENCE [LARGE SCALE GENOMIC DNA]</scope>
    <source>
        <strain evidence="1 2">DSM 22836</strain>
    </source>
</reference>
<keyword evidence="2" id="KW-1185">Reference proteome</keyword>
<evidence type="ECO:0000313" key="1">
    <source>
        <dbReference type="EMBL" id="EGK05604.1"/>
    </source>
</evidence>
<dbReference type="Proteomes" id="UP000006420">
    <property type="component" value="Unassembled WGS sequence"/>
</dbReference>
<organism evidence="1 2">
    <name type="scientific">Dysgonomonas mossii DSM 22836</name>
    <dbReference type="NCBI Taxonomy" id="742767"/>
    <lineage>
        <taxon>Bacteria</taxon>
        <taxon>Pseudomonadati</taxon>
        <taxon>Bacteroidota</taxon>
        <taxon>Bacteroidia</taxon>
        <taxon>Bacteroidales</taxon>
        <taxon>Dysgonomonadaceae</taxon>
        <taxon>Dysgonomonas</taxon>
    </lineage>
</organism>
<gene>
    <name evidence="1" type="ORF">HMPREF9456_02406</name>
</gene>
<accession>F8X2E7</accession>
<name>F8X2E7_9BACT</name>
<proteinExistence type="predicted"/>
<comment type="caution">
    <text evidence="1">The sequence shown here is derived from an EMBL/GenBank/DDBJ whole genome shotgun (WGS) entry which is preliminary data.</text>
</comment>
<dbReference type="AlphaFoldDB" id="F8X2E7"/>
<evidence type="ECO:0008006" key="3">
    <source>
        <dbReference type="Google" id="ProtNLM"/>
    </source>
</evidence>